<proteinExistence type="predicted"/>
<gene>
    <name evidence="1" type="ORF">ENSA5_67830</name>
</gene>
<keyword evidence="2" id="KW-1185">Reference proteome</keyword>
<organism evidence="1 2">
    <name type="scientific">Enhygromyxa salina</name>
    <dbReference type="NCBI Taxonomy" id="215803"/>
    <lineage>
        <taxon>Bacteria</taxon>
        <taxon>Pseudomonadati</taxon>
        <taxon>Myxococcota</taxon>
        <taxon>Polyangia</taxon>
        <taxon>Nannocystales</taxon>
        <taxon>Nannocystaceae</taxon>
        <taxon>Enhygromyxa</taxon>
    </lineage>
</organism>
<name>A0A2S9XBE1_9BACT</name>
<dbReference type="EMBL" id="PVNK01000294">
    <property type="protein sequence ID" value="PRP90110.1"/>
    <property type="molecule type" value="Genomic_DNA"/>
</dbReference>
<dbReference type="Proteomes" id="UP000237968">
    <property type="component" value="Unassembled WGS sequence"/>
</dbReference>
<sequence>MIEADAIVIEAGEQLAVRCGAVLVWITAGQLDDAPLVELRDGLEAMARDQPQGVALLLVALGEGELPKINTRRRIVRGLSSLGDRLQAVAVSFEGDKPWLAQALSTFEAIFAEVRAQVRATVVGDRFPMRVFGDRMEAVVWLGEVVVGPDQRPIETEGLATVIDETCARLEDPR</sequence>
<dbReference type="AlphaFoldDB" id="A0A2S9XBE1"/>
<accession>A0A2S9XBE1</accession>
<dbReference type="RefSeq" id="WP_106395917.1">
    <property type="nucleotide sequence ID" value="NZ_PVNK01000294.1"/>
</dbReference>
<evidence type="ECO:0000313" key="1">
    <source>
        <dbReference type="EMBL" id="PRP90110.1"/>
    </source>
</evidence>
<protein>
    <submittedName>
        <fullName evidence="1">Uncharacterized protein</fullName>
    </submittedName>
</protein>
<evidence type="ECO:0000313" key="2">
    <source>
        <dbReference type="Proteomes" id="UP000237968"/>
    </source>
</evidence>
<comment type="caution">
    <text evidence="1">The sequence shown here is derived from an EMBL/GenBank/DDBJ whole genome shotgun (WGS) entry which is preliminary data.</text>
</comment>
<reference evidence="1 2" key="1">
    <citation type="submission" date="2018-03" db="EMBL/GenBank/DDBJ databases">
        <title>Draft Genome Sequences of the Obligatory Marine Myxobacteria Enhygromyxa salina SWB005.</title>
        <authorList>
            <person name="Poehlein A."/>
            <person name="Moghaddam J.A."/>
            <person name="Harms H."/>
            <person name="Alanjari M."/>
            <person name="Koenig G.M."/>
            <person name="Daniel R."/>
            <person name="Schaeberle T.F."/>
        </authorList>
    </citation>
    <scope>NUCLEOTIDE SEQUENCE [LARGE SCALE GENOMIC DNA]</scope>
    <source>
        <strain evidence="1 2">SWB005</strain>
    </source>
</reference>